<gene>
    <name evidence="4" type="ORF">CVV64_16790</name>
</gene>
<keyword evidence="2" id="KW-0812">Transmembrane</keyword>
<dbReference type="InterPro" id="IPR036013">
    <property type="entry name" value="Band_7/SPFH_dom_sf"/>
</dbReference>
<evidence type="ECO:0000256" key="2">
    <source>
        <dbReference type="SAM" id="Phobius"/>
    </source>
</evidence>
<dbReference type="Pfam" id="PF01145">
    <property type="entry name" value="Band_7"/>
    <property type="match status" value="1"/>
</dbReference>
<protein>
    <recommendedName>
        <fullName evidence="3">Band 7 domain-containing protein</fullName>
    </recommendedName>
</protein>
<feature type="coiled-coil region" evidence="1">
    <location>
        <begin position="543"/>
        <end position="588"/>
    </location>
</feature>
<evidence type="ECO:0000259" key="3">
    <source>
        <dbReference type="SMART" id="SM00244"/>
    </source>
</evidence>
<feature type="transmembrane region" description="Helical" evidence="2">
    <location>
        <begin position="21"/>
        <end position="43"/>
    </location>
</feature>
<dbReference type="Gene3D" id="3.30.479.30">
    <property type="entry name" value="Band 7 domain"/>
    <property type="match status" value="1"/>
</dbReference>
<sequence>MEIDQVLSNKDKNSGTPKLMITLGIALVALWALTQLLGIVIIGEGKVGVLFSQLGSSTAEGRFIVEKGEKGTWREVLKPGMHFLGPQKFYMNVTTFPALTIPPGKIGVVNALDGLPMPEGEIIAEDDRMEKGKFIMGEKGIRRNVLMPGMHYINPKYLNVKLQEMLKIPENKYGMLTRKAGPTPTDGSKLVSMKPMTIDGITAEFKGMVREVLKPGTYPINPEIYDFKIMNAINVPAGKVGIRIRKIGTPPPSNMLLVDLESDFAGIVKQVDPPGFYFVNLNEFDYEIIDAVSIQEGFVGVKVSRVGKEAPAGTFLVDPGFQGIQKKPLVPGLYYINPYETTVVKIDTRQQKYEMTKIADQGDTGIEDDISFRSDDGFNISVDLTVVYQIEPENAPWVVATLGKDIDSAITKIIRPSARSFARLEGSLLKAEEFVRGKTRSKFQLDLHKKLQEETTESKIKVISALLRNYTIPEMILNPIREKEIAEKEKEKYIVQQEREKELAKLGKEKAMVEQLAKKTMAETEKIQQTIKADQEKEIALIKSMKEKEMADITKQKMEVEAEARLRVAEIEKLVAEQYKQKKLLEAEADSTYKAKLMSADGALTEKLKAYVDSVNIMAKAIKDYKGNWSPQIVMGGGSGASAGAQGVSNAESLMQLLTVKTARDLALDLTPKATGK</sequence>
<evidence type="ECO:0000256" key="1">
    <source>
        <dbReference type="SAM" id="Coils"/>
    </source>
</evidence>
<dbReference type="AlphaFoldDB" id="A0A2N1PKP5"/>
<dbReference type="Proteomes" id="UP000233256">
    <property type="component" value="Unassembled WGS sequence"/>
</dbReference>
<proteinExistence type="predicted"/>
<dbReference type="SMART" id="SM00244">
    <property type="entry name" value="PHB"/>
    <property type="match status" value="1"/>
</dbReference>
<feature type="domain" description="Band 7" evidence="3">
    <location>
        <begin position="296"/>
        <end position="484"/>
    </location>
</feature>
<keyword evidence="2" id="KW-1133">Transmembrane helix</keyword>
<organism evidence="4 5">
    <name type="scientific">Candidatus Wallbacteria bacterium HGW-Wallbacteria-1</name>
    <dbReference type="NCBI Taxonomy" id="2013854"/>
    <lineage>
        <taxon>Bacteria</taxon>
        <taxon>Candidatus Walliibacteriota</taxon>
    </lineage>
</organism>
<comment type="caution">
    <text evidence="4">The sequence shown here is derived from an EMBL/GenBank/DDBJ whole genome shotgun (WGS) entry which is preliminary data.</text>
</comment>
<accession>A0A2N1PKP5</accession>
<dbReference type="EMBL" id="PGXC01000031">
    <property type="protein sequence ID" value="PKK88901.1"/>
    <property type="molecule type" value="Genomic_DNA"/>
</dbReference>
<dbReference type="SUPFAM" id="SSF117892">
    <property type="entry name" value="Band 7/SPFH domain"/>
    <property type="match status" value="1"/>
</dbReference>
<dbReference type="InterPro" id="IPR001107">
    <property type="entry name" value="Band_7"/>
</dbReference>
<evidence type="ECO:0000313" key="4">
    <source>
        <dbReference type="EMBL" id="PKK88901.1"/>
    </source>
</evidence>
<reference evidence="4 5" key="1">
    <citation type="journal article" date="2017" name="ISME J.">
        <title>Potential for microbial H2 and metal transformations associated with novel bacteria and archaea in deep terrestrial subsurface sediments.</title>
        <authorList>
            <person name="Hernsdorf A.W."/>
            <person name="Amano Y."/>
            <person name="Miyakawa K."/>
            <person name="Ise K."/>
            <person name="Suzuki Y."/>
            <person name="Anantharaman K."/>
            <person name="Probst A."/>
            <person name="Burstein D."/>
            <person name="Thomas B.C."/>
            <person name="Banfield J.F."/>
        </authorList>
    </citation>
    <scope>NUCLEOTIDE SEQUENCE [LARGE SCALE GENOMIC DNA]</scope>
    <source>
        <strain evidence="4">HGW-Wallbacteria-1</strain>
    </source>
</reference>
<keyword evidence="2" id="KW-0472">Membrane</keyword>
<evidence type="ECO:0000313" key="5">
    <source>
        <dbReference type="Proteomes" id="UP000233256"/>
    </source>
</evidence>
<keyword evidence="1" id="KW-0175">Coiled coil</keyword>
<name>A0A2N1PKP5_9BACT</name>